<accession>A0A4S4MWM8</accession>
<evidence type="ECO:0000256" key="2">
    <source>
        <dbReference type="SAM" id="Phobius"/>
    </source>
</evidence>
<keyword evidence="2" id="KW-0472">Membrane</keyword>
<comment type="caution">
    <text evidence="3">The sequence shown here is derived from an EMBL/GenBank/DDBJ whole genome shotgun (WGS) entry which is preliminary data.</text>
</comment>
<reference evidence="3 4" key="1">
    <citation type="submission" date="2019-02" db="EMBL/GenBank/DDBJ databases">
        <title>Genome sequencing of the rare red list fungi Antrodiella citrinella (Flaviporus citrinellus).</title>
        <authorList>
            <person name="Buettner E."/>
            <person name="Kellner H."/>
        </authorList>
    </citation>
    <scope>NUCLEOTIDE SEQUENCE [LARGE SCALE GENOMIC DNA]</scope>
    <source>
        <strain evidence="3 4">DSM 108506</strain>
    </source>
</reference>
<sequence length="262" mass="28801">MFLSRNVDKDHNEPKLALFALIIGIMYLATTGITVFGIVAAAFEREKLVQTFAWSTIAAALCVCGAGFLRVIVHFIHKNDLITECTNVVTGSDVTFQFGLWGPRVHDILNPSEAAAFCKDGWNHDSVSEIISLLVEILLAVFFVFVTFGYAQQVHQTKSDRKHAMASATDFEDSAVPGSSYPAYYNPPYLGYAPSYDSAAPKYDSAPKYDGVGSDGEQALYPPPPGPPPGFRDLVKKEDEDENDDPFADFESVKKRSRESLV</sequence>
<evidence type="ECO:0000313" key="3">
    <source>
        <dbReference type="EMBL" id="THH29818.1"/>
    </source>
</evidence>
<dbReference type="AlphaFoldDB" id="A0A4S4MWM8"/>
<evidence type="ECO:0000256" key="1">
    <source>
        <dbReference type="SAM" id="MobiDB-lite"/>
    </source>
</evidence>
<feature type="compositionally biased region" description="Basic and acidic residues" evidence="1">
    <location>
        <begin position="251"/>
        <end position="262"/>
    </location>
</feature>
<keyword evidence="2" id="KW-1133">Transmembrane helix</keyword>
<proteinExistence type="predicted"/>
<protein>
    <submittedName>
        <fullName evidence="3">Uncharacterized protein</fullName>
    </submittedName>
</protein>
<feature type="compositionally biased region" description="Acidic residues" evidence="1">
    <location>
        <begin position="239"/>
        <end position="248"/>
    </location>
</feature>
<dbReference type="EMBL" id="SGPM01000106">
    <property type="protein sequence ID" value="THH29818.1"/>
    <property type="molecule type" value="Genomic_DNA"/>
</dbReference>
<evidence type="ECO:0000313" key="4">
    <source>
        <dbReference type="Proteomes" id="UP000308730"/>
    </source>
</evidence>
<feature type="transmembrane region" description="Helical" evidence="2">
    <location>
        <begin position="130"/>
        <end position="151"/>
    </location>
</feature>
<organism evidence="3 4">
    <name type="scientific">Antrodiella citrinella</name>
    <dbReference type="NCBI Taxonomy" id="2447956"/>
    <lineage>
        <taxon>Eukaryota</taxon>
        <taxon>Fungi</taxon>
        <taxon>Dikarya</taxon>
        <taxon>Basidiomycota</taxon>
        <taxon>Agaricomycotina</taxon>
        <taxon>Agaricomycetes</taxon>
        <taxon>Polyporales</taxon>
        <taxon>Steccherinaceae</taxon>
        <taxon>Antrodiella</taxon>
    </lineage>
</organism>
<feature type="compositionally biased region" description="Pro residues" evidence="1">
    <location>
        <begin position="221"/>
        <end position="230"/>
    </location>
</feature>
<name>A0A4S4MWM8_9APHY</name>
<dbReference type="OrthoDB" id="3352285at2759"/>
<gene>
    <name evidence="3" type="ORF">EUX98_g4382</name>
</gene>
<feature type="region of interest" description="Disordered" evidence="1">
    <location>
        <begin position="205"/>
        <end position="262"/>
    </location>
</feature>
<dbReference type="Proteomes" id="UP000308730">
    <property type="component" value="Unassembled WGS sequence"/>
</dbReference>
<keyword evidence="4" id="KW-1185">Reference proteome</keyword>
<feature type="transmembrane region" description="Helical" evidence="2">
    <location>
        <begin position="52"/>
        <end position="73"/>
    </location>
</feature>
<keyword evidence="2" id="KW-0812">Transmembrane</keyword>
<feature type="transmembrane region" description="Helical" evidence="2">
    <location>
        <begin position="16"/>
        <end position="40"/>
    </location>
</feature>